<dbReference type="GO" id="GO:0004386">
    <property type="term" value="F:helicase activity"/>
    <property type="evidence" value="ECO:0007669"/>
    <property type="project" value="UniProtKB-KW"/>
</dbReference>
<dbReference type="AlphaFoldDB" id="A0A0G0H0E1"/>
<dbReference type="PANTHER" id="PTHR40084">
    <property type="entry name" value="PHOSPHOHYDROLASE, PHP FAMILY"/>
    <property type="match status" value="1"/>
</dbReference>
<dbReference type="PANTHER" id="PTHR40084:SF1">
    <property type="entry name" value="PHOSPHOTRANSFERASE"/>
    <property type="match status" value="1"/>
</dbReference>
<keyword evidence="1" id="KW-0378">Hydrolase</keyword>
<dbReference type="SUPFAM" id="SSF89550">
    <property type="entry name" value="PHP domain-like"/>
    <property type="match status" value="1"/>
</dbReference>
<dbReference type="CDD" id="cd19067">
    <property type="entry name" value="PfuEndoQ-like"/>
    <property type="match status" value="1"/>
</dbReference>
<gene>
    <name evidence="1" type="ORF">US52_C0019G0009</name>
</gene>
<sequence length="431" mass="48919">MQQLIVDLHIHSRYSRATSRDMDIEGLYKWGKIKGINIIGTGDFTHPAWFKELREKLEPAEYGLFKLKDKYSKKIDSELPSSVKDNLLRFILTVEISNIYKKNDRVRKVHNLLIAPNFETVSEINSRLGRIGNIKSDGRPILGLDSKELLKISLESNPENFFIPAHIWTPWFSMFGSKSGFDSIEEAFEELTPEIKAIETGLSSDPFMNWRLDQLKNITIVSNSDAHSPRKLGREANIIESKVDYREIIGAVRANDKRFIGTIEFYPEEGKYHVDGHSKCGFYCDAEKTRKLKGLCPKCGKPLVIGVDYRVNEIADQKYDYKPQKHKTVEYIIPLAEMIAEAKGVKSANSKSVQEEHEKMILKLGDEFSILRSVLAKEIKGAGFELISEGIDRMRQGQVTRIPGYDGIYGIIKVFDKNARKQGSAQAGLGI</sequence>
<proteinExistence type="predicted"/>
<comment type="caution">
    <text evidence="1">The sequence shown here is derived from an EMBL/GenBank/DDBJ whole genome shotgun (WGS) entry which is preliminary data.</text>
</comment>
<dbReference type="Proteomes" id="UP000034852">
    <property type="component" value="Unassembled WGS sequence"/>
</dbReference>
<reference evidence="1 2" key="1">
    <citation type="journal article" date="2015" name="Nature">
        <title>rRNA introns, odd ribosomes, and small enigmatic genomes across a large radiation of phyla.</title>
        <authorList>
            <person name="Brown C.T."/>
            <person name="Hug L.A."/>
            <person name="Thomas B.C."/>
            <person name="Sharon I."/>
            <person name="Castelle C.J."/>
            <person name="Singh A."/>
            <person name="Wilkins M.J."/>
            <person name="Williams K.H."/>
            <person name="Banfield J.F."/>
        </authorList>
    </citation>
    <scope>NUCLEOTIDE SEQUENCE [LARGE SCALE GENOMIC DNA]</scope>
</reference>
<accession>A0A0G0H0E1</accession>
<dbReference type="PATRIC" id="fig|1619087.5.peg.282"/>
<protein>
    <submittedName>
        <fullName evidence="1">UvrD/REP helicase family protein</fullName>
    </submittedName>
</protein>
<evidence type="ECO:0000313" key="1">
    <source>
        <dbReference type="EMBL" id="KKQ35657.1"/>
    </source>
</evidence>
<evidence type="ECO:0000313" key="2">
    <source>
        <dbReference type="Proteomes" id="UP000034852"/>
    </source>
</evidence>
<keyword evidence="1" id="KW-0347">Helicase</keyword>
<keyword evidence="1" id="KW-0547">Nucleotide-binding</keyword>
<dbReference type="Gene3D" id="3.20.20.140">
    <property type="entry name" value="Metal-dependent hydrolases"/>
    <property type="match status" value="1"/>
</dbReference>
<organism evidence="1 2">
    <name type="scientific">candidate division WS6 bacterium GW2011_GWA2_37_6</name>
    <dbReference type="NCBI Taxonomy" id="1619087"/>
    <lineage>
        <taxon>Bacteria</taxon>
        <taxon>Candidatus Dojkabacteria</taxon>
    </lineage>
</organism>
<dbReference type="EMBL" id="LBTH01000019">
    <property type="protein sequence ID" value="KKQ35657.1"/>
    <property type="molecule type" value="Genomic_DNA"/>
</dbReference>
<name>A0A0G0H0E1_9BACT</name>
<keyword evidence="1" id="KW-0067">ATP-binding</keyword>
<dbReference type="InterPro" id="IPR016195">
    <property type="entry name" value="Pol/histidinol_Pase-like"/>
</dbReference>